<proteinExistence type="predicted"/>
<evidence type="ECO:0000313" key="1">
    <source>
        <dbReference type="EMBL" id="KAA6357253.1"/>
    </source>
</evidence>
<feature type="non-terminal residue" evidence="1">
    <location>
        <position position="97"/>
    </location>
</feature>
<accession>A0A5J4THG4</accession>
<reference evidence="1 2" key="1">
    <citation type="submission" date="2019-03" db="EMBL/GenBank/DDBJ databases">
        <title>Single cell metagenomics reveals metabolic interactions within the superorganism composed of flagellate Streblomastix strix and complex community of Bacteroidetes bacteria on its surface.</title>
        <authorList>
            <person name="Treitli S.C."/>
            <person name="Kolisko M."/>
            <person name="Husnik F."/>
            <person name="Keeling P."/>
            <person name="Hampl V."/>
        </authorList>
    </citation>
    <scope>NUCLEOTIDE SEQUENCE [LARGE SCALE GENOMIC DNA]</scope>
    <source>
        <strain evidence="1">ST1C</strain>
    </source>
</reference>
<name>A0A5J4THG4_9EUKA</name>
<organism evidence="1 2">
    <name type="scientific">Streblomastix strix</name>
    <dbReference type="NCBI Taxonomy" id="222440"/>
    <lineage>
        <taxon>Eukaryota</taxon>
        <taxon>Metamonada</taxon>
        <taxon>Preaxostyla</taxon>
        <taxon>Oxymonadida</taxon>
        <taxon>Streblomastigidae</taxon>
        <taxon>Streblomastix</taxon>
    </lineage>
</organism>
<dbReference type="AlphaFoldDB" id="A0A5J4THG4"/>
<dbReference type="EMBL" id="SNRW01031697">
    <property type="protein sequence ID" value="KAA6357253.1"/>
    <property type="molecule type" value="Genomic_DNA"/>
</dbReference>
<evidence type="ECO:0000313" key="2">
    <source>
        <dbReference type="Proteomes" id="UP000324800"/>
    </source>
</evidence>
<sequence>MKELIESMLDPISSKRPTTKNILENESIKICLKIQEDKEKIPSSIGPIPPVAIFDQPNKVHQDESKIIKLCDKGSFIAFNPKISNGIVRFEGKQIQV</sequence>
<protein>
    <submittedName>
        <fullName evidence="1">Uncharacterized protein</fullName>
    </submittedName>
</protein>
<comment type="caution">
    <text evidence="1">The sequence shown here is derived from an EMBL/GenBank/DDBJ whole genome shotgun (WGS) entry which is preliminary data.</text>
</comment>
<dbReference type="Proteomes" id="UP000324800">
    <property type="component" value="Unassembled WGS sequence"/>
</dbReference>
<gene>
    <name evidence="1" type="ORF">EZS28_047220</name>
</gene>